<feature type="transmembrane region" description="Helical" evidence="1">
    <location>
        <begin position="82"/>
        <end position="103"/>
    </location>
</feature>
<dbReference type="RefSeq" id="WP_184211089.1">
    <property type="nucleotide sequence ID" value="NZ_JACHIF010000008.1"/>
</dbReference>
<dbReference type="AlphaFoldDB" id="A0A7W7YNA8"/>
<evidence type="ECO:0000256" key="1">
    <source>
        <dbReference type="SAM" id="Phobius"/>
    </source>
</evidence>
<evidence type="ECO:0000313" key="2">
    <source>
        <dbReference type="EMBL" id="MBB5039371.1"/>
    </source>
</evidence>
<keyword evidence="1" id="KW-0472">Membrane</keyword>
<gene>
    <name evidence="2" type="ORF">HNQ64_003643</name>
</gene>
<name>A0A7W7YNA8_9BACT</name>
<keyword evidence="1" id="KW-1133">Transmembrane helix</keyword>
<keyword evidence="3" id="KW-1185">Reference proteome</keyword>
<reference evidence="2 3" key="1">
    <citation type="submission" date="2020-08" db="EMBL/GenBank/DDBJ databases">
        <title>Genomic Encyclopedia of Type Strains, Phase IV (KMG-IV): sequencing the most valuable type-strain genomes for metagenomic binning, comparative biology and taxonomic classification.</title>
        <authorList>
            <person name="Goeker M."/>
        </authorList>
    </citation>
    <scope>NUCLEOTIDE SEQUENCE [LARGE SCALE GENOMIC DNA]</scope>
    <source>
        <strain evidence="2 3">DSM 12251</strain>
    </source>
</reference>
<protein>
    <submittedName>
        <fullName evidence="2">Uncharacterized protein</fullName>
    </submittedName>
</protein>
<sequence length="165" mass="17943">MIRPATPIMHLAELPARSASRTSVSGFDFAFIVTAALFVLVGCFFMLDLASAHSSGKDSAALEFLAETSIWLPALAKVAGKYVLLLLGSVLNSALIVLLVQSLRTMDSKISRLTPRFSMSGFLTSTRVENIRGKKAHLESQRSGKRREASAIRESSPFLLSPVFR</sequence>
<dbReference type="Proteomes" id="UP000534294">
    <property type="component" value="Unassembled WGS sequence"/>
</dbReference>
<keyword evidence="1" id="KW-0812">Transmembrane</keyword>
<evidence type="ECO:0000313" key="3">
    <source>
        <dbReference type="Proteomes" id="UP000534294"/>
    </source>
</evidence>
<comment type="caution">
    <text evidence="2">The sequence shown here is derived from an EMBL/GenBank/DDBJ whole genome shotgun (WGS) entry which is preliminary data.</text>
</comment>
<dbReference type="EMBL" id="JACHIF010000008">
    <property type="protein sequence ID" value="MBB5039371.1"/>
    <property type="molecule type" value="Genomic_DNA"/>
</dbReference>
<proteinExistence type="predicted"/>
<organism evidence="2 3">
    <name type="scientific">Prosthecobacter dejongeii</name>
    <dbReference type="NCBI Taxonomy" id="48465"/>
    <lineage>
        <taxon>Bacteria</taxon>
        <taxon>Pseudomonadati</taxon>
        <taxon>Verrucomicrobiota</taxon>
        <taxon>Verrucomicrobiia</taxon>
        <taxon>Verrucomicrobiales</taxon>
        <taxon>Verrucomicrobiaceae</taxon>
        <taxon>Prosthecobacter</taxon>
    </lineage>
</organism>
<feature type="transmembrane region" description="Helical" evidence="1">
    <location>
        <begin position="27"/>
        <end position="47"/>
    </location>
</feature>
<accession>A0A7W7YNA8</accession>